<gene>
    <name evidence="1" type="ORF">PACLA_8A079344</name>
</gene>
<feature type="non-terminal residue" evidence="1">
    <location>
        <position position="91"/>
    </location>
</feature>
<proteinExistence type="predicted"/>
<comment type="caution">
    <text evidence="1">The sequence shown here is derived from an EMBL/GenBank/DDBJ whole genome shotgun (WGS) entry which is preliminary data.</text>
</comment>
<sequence length="91" mass="10133">MDFENADVELRNGFTIPRKSEQPTRATSSNSVVIWRARTSSSLVTFLGSKIMMLPGPNKDKEGNNHDRRPMVCWKGKGAIDFASAFDFGPI</sequence>
<dbReference type="EMBL" id="CACRXK020008173">
    <property type="protein sequence ID" value="CAB4014151.1"/>
    <property type="molecule type" value="Genomic_DNA"/>
</dbReference>
<protein>
    <submittedName>
        <fullName evidence="1">Uncharacterized protein</fullName>
    </submittedName>
</protein>
<reference evidence="1" key="1">
    <citation type="submission" date="2020-04" db="EMBL/GenBank/DDBJ databases">
        <authorList>
            <person name="Alioto T."/>
            <person name="Alioto T."/>
            <person name="Gomez Garrido J."/>
        </authorList>
    </citation>
    <scope>NUCLEOTIDE SEQUENCE</scope>
    <source>
        <strain evidence="1">A484AB</strain>
    </source>
</reference>
<keyword evidence="2" id="KW-1185">Reference proteome</keyword>
<name>A0A6S7JAS4_PARCT</name>
<evidence type="ECO:0000313" key="2">
    <source>
        <dbReference type="Proteomes" id="UP001152795"/>
    </source>
</evidence>
<dbReference type="AlphaFoldDB" id="A0A6S7JAS4"/>
<dbReference type="Proteomes" id="UP001152795">
    <property type="component" value="Unassembled WGS sequence"/>
</dbReference>
<accession>A0A6S7JAS4</accession>
<evidence type="ECO:0000313" key="1">
    <source>
        <dbReference type="EMBL" id="CAB4014151.1"/>
    </source>
</evidence>
<organism evidence="1 2">
    <name type="scientific">Paramuricea clavata</name>
    <name type="common">Red gorgonian</name>
    <name type="synonym">Violescent sea-whip</name>
    <dbReference type="NCBI Taxonomy" id="317549"/>
    <lineage>
        <taxon>Eukaryota</taxon>
        <taxon>Metazoa</taxon>
        <taxon>Cnidaria</taxon>
        <taxon>Anthozoa</taxon>
        <taxon>Octocorallia</taxon>
        <taxon>Malacalcyonacea</taxon>
        <taxon>Plexauridae</taxon>
        <taxon>Paramuricea</taxon>
    </lineage>
</organism>